<dbReference type="SUPFAM" id="SSF50993">
    <property type="entry name" value="Peptidase/esterase 'gauge' domain"/>
    <property type="match status" value="1"/>
</dbReference>
<evidence type="ECO:0000256" key="1">
    <source>
        <dbReference type="ARBA" id="ARBA00022574"/>
    </source>
</evidence>
<accession>C1MTF7</accession>
<dbReference type="GO" id="GO:0008017">
    <property type="term" value="F:microtubule binding"/>
    <property type="evidence" value="ECO:0007669"/>
    <property type="project" value="TreeGrafter"/>
</dbReference>
<gene>
    <name evidence="4" type="ORF">MICPUCDRAFT_6133</name>
</gene>
<feature type="non-terminal residue" evidence="4">
    <location>
        <position position="95"/>
    </location>
</feature>
<keyword evidence="5" id="KW-1185">Reference proteome</keyword>
<keyword evidence="1" id="KW-0853">WD repeat</keyword>
<dbReference type="InterPro" id="IPR050630">
    <property type="entry name" value="WD_repeat_EMAP"/>
</dbReference>
<proteinExistence type="predicted"/>
<dbReference type="GeneID" id="9683922"/>
<dbReference type="RefSeq" id="XP_003058854.1">
    <property type="nucleotide sequence ID" value="XM_003058808.1"/>
</dbReference>
<evidence type="ECO:0000259" key="3">
    <source>
        <dbReference type="Pfam" id="PF23414"/>
    </source>
</evidence>
<protein>
    <submittedName>
        <fullName evidence="4">Predicted protein</fullName>
    </submittedName>
</protein>
<sequence length="95" mass="10548">WYTWTSPLGFELMGIWREGQDGTDINGVWRTQDGAHVVSADDSGLVRVMNYPCPVERALSADERAHSSHVTAAKGSWCDDWVSSTGGRDCSVMQW</sequence>
<dbReference type="Proteomes" id="UP000001876">
    <property type="component" value="Unassembled WGS sequence"/>
</dbReference>
<feature type="non-terminal residue" evidence="4">
    <location>
        <position position="1"/>
    </location>
</feature>
<dbReference type="KEGG" id="mpp:MICPUCDRAFT_6133"/>
<dbReference type="PANTHER" id="PTHR13720">
    <property type="entry name" value="WD-40 REPEAT PROTEIN"/>
    <property type="match status" value="1"/>
</dbReference>
<dbReference type="eggNOG" id="KOG2106">
    <property type="taxonomic scope" value="Eukaryota"/>
</dbReference>
<keyword evidence="2" id="KW-0677">Repeat</keyword>
<name>C1MTF7_MICPC</name>
<dbReference type="InterPro" id="IPR055442">
    <property type="entry name" value="Beta-prop_EML-like_2nd"/>
</dbReference>
<evidence type="ECO:0000256" key="2">
    <source>
        <dbReference type="ARBA" id="ARBA00022737"/>
    </source>
</evidence>
<dbReference type="OrthoDB" id="47802at2759"/>
<reference evidence="4 5" key="1">
    <citation type="journal article" date="2009" name="Science">
        <title>Green evolution and dynamic adaptations revealed by genomes of the marine picoeukaryotes Micromonas.</title>
        <authorList>
            <person name="Worden A.Z."/>
            <person name="Lee J.H."/>
            <person name="Mock T."/>
            <person name="Rouze P."/>
            <person name="Simmons M.P."/>
            <person name="Aerts A.L."/>
            <person name="Allen A.E."/>
            <person name="Cuvelier M.L."/>
            <person name="Derelle E."/>
            <person name="Everett M.V."/>
            <person name="Foulon E."/>
            <person name="Grimwood J."/>
            <person name="Gundlach H."/>
            <person name="Henrissat B."/>
            <person name="Napoli C."/>
            <person name="McDonald S.M."/>
            <person name="Parker M.S."/>
            <person name="Rombauts S."/>
            <person name="Salamov A."/>
            <person name="Von Dassow P."/>
            <person name="Badger J.H."/>
            <person name="Coutinho P.M."/>
            <person name="Demir E."/>
            <person name="Dubchak I."/>
            <person name="Gentemann C."/>
            <person name="Eikrem W."/>
            <person name="Gready J.E."/>
            <person name="John U."/>
            <person name="Lanier W."/>
            <person name="Lindquist E.A."/>
            <person name="Lucas S."/>
            <person name="Mayer K.F."/>
            <person name="Moreau H."/>
            <person name="Not F."/>
            <person name="Otillar R."/>
            <person name="Panaud O."/>
            <person name="Pangilinan J."/>
            <person name="Paulsen I."/>
            <person name="Piegu B."/>
            <person name="Poliakov A."/>
            <person name="Robbens S."/>
            <person name="Schmutz J."/>
            <person name="Toulza E."/>
            <person name="Wyss T."/>
            <person name="Zelensky A."/>
            <person name="Zhou K."/>
            <person name="Armbrust E.V."/>
            <person name="Bhattacharya D."/>
            <person name="Goodenough U.W."/>
            <person name="Van de Peer Y."/>
            <person name="Grigoriev I.V."/>
        </authorList>
    </citation>
    <scope>NUCLEOTIDE SEQUENCE [LARGE SCALE GENOMIC DNA]</scope>
    <source>
        <strain evidence="4 5">CCMP1545</strain>
    </source>
</reference>
<evidence type="ECO:0000313" key="5">
    <source>
        <dbReference type="Proteomes" id="UP000001876"/>
    </source>
</evidence>
<dbReference type="STRING" id="564608.C1MTF7"/>
<dbReference type="PANTHER" id="PTHR13720:SF33">
    <property type="entry name" value="HELP DOMAIN-CONTAINING PROTEIN"/>
    <property type="match status" value="1"/>
</dbReference>
<organism evidence="5">
    <name type="scientific">Micromonas pusilla (strain CCMP1545)</name>
    <name type="common">Picoplanktonic green alga</name>
    <dbReference type="NCBI Taxonomy" id="564608"/>
    <lineage>
        <taxon>Eukaryota</taxon>
        <taxon>Viridiplantae</taxon>
        <taxon>Chlorophyta</taxon>
        <taxon>Mamiellophyceae</taxon>
        <taxon>Mamiellales</taxon>
        <taxon>Mamiellaceae</taxon>
        <taxon>Micromonas</taxon>
    </lineage>
</organism>
<dbReference type="Pfam" id="PF23414">
    <property type="entry name" value="Beta-prop_EML_2"/>
    <property type="match status" value="1"/>
</dbReference>
<dbReference type="EMBL" id="GG663739">
    <property type="protein sequence ID" value="EEH57309.1"/>
    <property type="molecule type" value="Genomic_DNA"/>
</dbReference>
<dbReference type="InterPro" id="IPR015943">
    <property type="entry name" value="WD40/YVTN_repeat-like_dom_sf"/>
</dbReference>
<dbReference type="Gene3D" id="2.130.10.10">
    <property type="entry name" value="YVTN repeat-like/Quinoprotein amine dehydrogenase"/>
    <property type="match status" value="1"/>
</dbReference>
<feature type="domain" description="EML-like second beta-propeller" evidence="3">
    <location>
        <begin position="1"/>
        <end position="95"/>
    </location>
</feature>
<dbReference type="AlphaFoldDB" id="C1MTF7"/>
<evidence type="ECO:0000313" key="4">
    <source>
        <dbReference type="EMBL" id="EEH57309.1"/>
    </source>
</evidence>